<dbReference type="GO" id="GO:0000139">
    <property type="term" value="C:Golgi membrane"/>
    <property type="evidence" value="ECO:0007669"/>
    <property type="project" value="UniProtKB-SubCell"/>
</dbReference>
<evidence type="ECO:0000259" key="7">
    <source>
        <dbReference type="Pfam" id="PF04893"/>
    </source>
</evidence>
<comment type="similarity">
    <text evidence="2 6">Belongs to the YIP1 family.</text>
</comment>
<evidence type="ECO:0000256" key="3">
    <source>
        <dbReference type="ARBA" id="ARBA00022692"/>
    </source>
</evidence>
<feature type="transmembrane region" description="Helical" evidence="6">
    <location>
        <begin position="114"/>
        <end position="134"/>
    </location>
</feature>
<evidence type="ECO:0000256" key="6">
    <source>
        <dbReference type="RuleBase" id="RU361264"/>
    </source>
</evidence>
<evidence type="ECO:0000256" key="1">
    <source>
        <dbReference type="ARBA" id="ARBA00004141"/>
    </source>
</evidence>
<feature type="domain" description="Yip1" evidence="7">
    <location>
        <begin position="55"/>
        <end position="186"/>
    </location>
</feature>
<dbReference type="GO" id="GO:0006888">
    <property type="term" value="P:endoplasmic reticulum to Golgi vesicle-mediated transport"/>
    <property type="evidence" value="ECO:0007669"/>
    <property type="project" value="InterPro"/>
</dbReference>
<dbReference type="PANTHER" id="PTHR21236:SF2">
    <property type="entry name" value="PROTEIN YIPF"/>
    <property type="match status" value="1"/>
</dbReference>
<dbReference type="InterPro" id="IPR006977">
    <property type="entry name" value="Yip1_dom"/>
</dbReference>
<evidence type="ECO:0000256" key="5">
    <source>
        <dbReference type="ARBA" id="ARBA00023136"/>
    </source>
</evidence>
<keyword evidence="4 6" id="KW-1133">Transmembrane helix</keyword>
<sequence length="188" mass="20464">MSGGVSIEDEPPLLEELGIDFSKIYQKTVSVLNPMVKVTEDMMYTRNQEGKLEPDNDLAGPILIALMLGASMMLRGKLQFGSIYGLGVVGCTSLWLVMTLMSKRGIDIYQTASILGYCLLPMVLLAFFSVFFSATGPIMTALATGVVGWCSWRSSDMFTVSMDAHNEKALIAYPVGLFYAGFALLAVF</sequence>
<reference evidence="8" key="1">
    <citation type="submission" date="2021-01" db="EMBL/GenBank/DDBJ databases">
        <authorList>
            <person name="Corre E."/>
            <person name="Pelletier E."/>
            <person name="Niang G."/>
            <person name="Scheremetjew M."/>
            <person name="Finn R."/>
            <person name="Kale V."/>
            <person name="Holt S."/>
            <person name="Cochrane G."/>
            <person name="Meng A."/>
            <person name="Brown T."/>
            <person name="Cohen L."/>
        </authorList>
    </citation>
    <scope>NUCLEOTIDE SEQUENCE</scope>
    <source>
        <strain evidence="8">CCMP443</strain>
    </source>
</reference>
<organism evidence="8">
    <name type="scientific">Hemiselmis tepida</name>
    <dbReference type="NCBI Taxonomy" id="464990"/>
    <lineage>
        <taxon>Eukaryota</taxon>
        <taxon>Cryptophyceae</taxon>
        <taxon>Cryptomonadales</taxon>
        <taxon>Hemiselmidaceae</taxon>
        <taxon>Hemiselmis</taxon>
    </lineage>
</organism>
<feature type="transmembrane region" description="Helical" evidence="6">
    <location>
        <begin position="82"/>
        <end position="102"/>
    </location>
</feature>
<dbReference type="PANTHER" id="PTHR21236">
    <property type="entry name" value="GOLGI MEMBRANE PROTEIN YIP1"/>
    <property type="match status" value="1"/>
</dbReference>
<name>A0A7S0W2L3_9CRYP</name>
<dbReference type="EMBL" id="HBFN01030921">
    <property type="protein sequence ID" value="CAD8804230.1"/>
    <property type="molecule type" value="Transcribed_RNA"/>
</dbReference>
<comment type="subcellular location">
    <subcellularLocation>
        <location evidence="6">Golgi apparatus membrane</location>
        <topology evidence="6">Multi-pass membrane protein</topology>
    </subcellularLocation>
    <subcellularLocation>
        <location evidence="1">Membrane</location>
        <topology evidence="1">Multi-pass membrane protein</topology>
    </subcellularLocation>
</comment>
<dbReference type="AlphaFoldDB" id="A0A7S0W2L3"/>
<evidence type="ECO:0000313" key="8">
    <source>
        <dbReference type="EMBL" id="CAD8804230.1"/>
    </source>
</evidence>
<evidence type="ECO:0000256" key="4">
    <source>
        <dbReference type="ARBA" id="ARBA00022989"/>
    </source>
</evidence>
<dbReference type="InterPro" id="IPR045231">
    <property type="entry name" value="Yip1/4-like"/>
</dbReference>
<protein>
    <recommendedName>
        <fullName evidence="6">Protein YIPF</fullName>
    </recommendedName>
</protein>
<gene>
    <name evidence="8" type="ORF">HTEP1355_LOCUS17908</name>
</gene>
<dbReference type="GO" id="GO:0005802">
    <property type="term" value="C:trans-Golgi network"/>
    <property type="evidence" value="ECO:0007669"/>
    <property type="project" value="TreeGrafter"/>
</dbReference>
<proteinExistence type="inferred from homology"/>
<keyword evidence="5 6" id="KW-0472">Membrane</keyword>
<feature type="transmembrane region" description="Helical" evidence="6">
    <location>
        <begin position="170"/>
        <end position="187"/>
    </location>
</feature>
<dbReference type="Pfam" id="PF04893">
    <property type="entry name" value="Yip1"/>
    <property type="match status" value="1"/>
</dbReference>
<accession>A0A7S0W2L3</accession>
<dbReference type="GO" id="GO:0048280">
    <property type="term" value="P:vesicle fusion with Golgi apparatus"/>
    <property type="evidence" value="ECO:0007669"/>
    <property type="project" value="TreeGrafter"/>
</dbReference>
<evidence type="ECO:0000256" key="2">
    <source>
        <dbReference type="ARBA" id="ARBA00010596"/>
    </source>
</evidence>
<keyword evidence="3 6" id="KW-0812">Transmembrane</keyword>
<comment type="caution">
    <text evidence="6">Lacks conserved residue(s) required for the propagation of feature annotation.</text>
</comment>